<organism evidence="1 2">
    <name type="scientific">Trichonephila clavata</name>
    <name type="common">Joro spider</name>
    <name type="synonym">Nephila clavata</name>
    <dbReference type="NCBI Taxonomy" id="2740835"/>
    <lineage>
        <taxon>Eukaryota</taxon>
        <taxon>Metazoa</taxon>
        <taxon>Ecdysozoa</taxon>
        <taxon>Arthropoda</taxon>
        <taxon>Chelicerata</taxon>
        <taxon>Arachnida</taxon>
        <taxon>Araneae</taxon>
        <taxon>Araneomorphae</taxon>
        <taxon>Entelegynae</taxon>
        <taxon>Araneoidea</taxon>
        <taxon>Nephilidae</taxon>
        <taxon>Trichonephila</taxon>
    </lineage>
</organism>
<dbReference type="Proteomes" id="UP000887116">
    <property type="component" value="Unassembled WGS sequence"/>
</dbReference>
<dbReference type="AlphaFoldDB" id="A0A8X6FP37"/>
<name>A0A8X6FP37_TRICU</name>
<keyword evidence="2" id="KW-1185">Reference proteome</keyword>
<dbReference type="EMBL" id="BMAO01013027">
    <property type="protein sequence ID" value="GFQ85657.1"/>
    <property type="molecule type" value="Genomic_DNA"/>
</dbReference>
<protein>
    <submittedName>
        <fullName evidence="1">Uncharacterized protein</fullName>
    </submittedName>
</protein>
<accession>A0A8X6FP37</accession>
<evidence type="ECO:0000313" key="2">
    <source>
        <dbReference type="Proteomes" id="UP000887116"/>
    </source>
</evidence>
<gene>
    <name evidence="1" type="ORF">TNCT_554731</name>
</gene>
<evidence type="ECO:0000313" key="1">
    <source>
        <dbReference type="EMBL" id="GFQ85657.1"/>
    </source>
</evidence>
<proteinExistence type="predicted"/>
<sequence>MWSESKFKDSTNHIKGYEIDRRKMFQSLSVVLLALSTVSRRSTNRDLPGKRKRAIRLSKYGFQHTIASECFYNVHSKVNTTLGNFPKFQSAAKELKWYWSRH</sequence>
<reference evidence="1" key="1">
    <citation type="submission" date="2020-07" db="EMBL/GenBank/DDBJ databases">
        <title>Multicomponent nature underlies the extraordinary mechanical properties of spider dragline silk.</title>
        <authorList>
            <person name="Kono N."/>
            <person name="Nakamura H."/>
            <person name="Mori M."/>
            <person name="Yoshida Y."/>
            <person name="Ohtoshi R."/>
            <person name="Malay A.D."/>
            <person name="Moran D.A.P."/>
            <person name="Tomita M."/>
            <person name="Numata K."/>
            <person name="Arakawa K."/>
        </authorList>
    </citation>
    <scope>NUCLEOTIDE SEQUENCE</scope>
</reference>
<comment type="caution">
    <text evidence="1">The sequence shown here is derived from an EMBL/GenBank/DDBJ whole genome shotgun (WGS) entry which is preliminary data.</text>
</comment>